<dbReference type="RefSeq" id="WP_253761973.1">
    <property type="nucleotide sequence ID" value="NZ_JAMZDZ010000001.1"/>
</dbReference>
<accession>A0ABV8LTU3</accession>
<dbReference type="Proteomes" id="UP001595816">
    <property type="component" value="Unassembled WGS sequence"/>
</dbReference>
<evidence type="ECO:0000313" key="3">
    <source>
        <dbReference type="Proteomes" id="UP001595816"/>
    </source>
</evidence>
<sequence>MSREPDRGGSGRAASSEMTLLGAVLMIRRITSVGAPLLAFAIAGLAAVVCAFGYMMTL</sequence>
<gene>
    <name evidence="2" type="ORF">ACFOZ4_24710</name>
</gene>
<evidence type="ECO:0000256" key="1">
    <source>
        <dbReference type="SAM" id="Phobius"/>
    </source>
</evidence>
<keyword evidence="3" id="KW-1185">Reference proteome</keyword>
<comment type="caution">
    <text evidence="2">The sequence shown here is derived from an EMBL/GenBank/DDBJ whole genome shotgun (WGS) entry which is preliminary data.</text>
</comment>
<evidence type="ECO:0000313" key="2">
    <source>
        <dbReference type="EMBL" id="MFC4133827.1"/>
    </source>
</evidence>
<reference evidence="3" key="1">
    <citation type="journal article" date="2019" name="Int. J. Syst. Evol. Microbiol.">
        <title>The Global Catalogue of Microorganisms (GCM) 10K type strain sequencing project: providing services to taxonomists for standard genome sequencing and annotation.</title>
        <authorList>
            <consortium name="The Broad Institute Genomics Platform"/>
            <consortium name="The Broad Institute Genome Sequencing Center for Infectious Disease"/>
            <person name="Wu L."/>
            <person name="Ma J."/>
        </authorList>
    </citation>
    <scope>NUCLEOTIDE SEQUENCE [LARGE SCALE GENOMIC DNA]</scope>
    <source>
        <strain evidence="3">CGMCC 4.7289</strain>
    </source>
</reference>
<proteinExistence type="predicted"/>
<organism evidence="2 3">
    <name type="scientific">Hamadaea flava</name>
    <dbReference type="NCBI Taxonomy" id="1742688"/>
    <lineage>
        <taxon>Bacteria</taxon>
        <taxon>Bacillati</taxon>
        <taxon>Actinomycetota</taxon>
        <taxon>Actinomycetes</taxon>
        <taxon>Micromonosporales</taxon>
        <taxon>Micromonosporaceae</taxon>
        <taxon>Hamadaea</taxon>
    </lineage>
</organism>
<name>A0ABV8LTU3_9ACTN</name>
<protein>
    <submittedName>
        <fullName evidence="2">Uncharacterized protein</fullName>
    </submittedName>
</protein>
<feature type="transmembrane region" description="Helical" evidence="1">
    <location>
        <begin position="35"/>
        <end position="56"/>
    </location>
</feature>
<keyword evidence="1" id="KW-1133">Transmembrane helix</keyword>
<keyword evidence="1" id="KW-0472">Membrane</keyword>
<keyword evidence="1" id="KW-0812">Transmembrane</keyword>
<dbReference type="EMBL" id="JBHSAY010000015">
    <property type="protein sequence ID" value="MFC4133827.1"/>
    <property type="molecule type" value="Genomic_DNA"/>
</dbReference>